<organism evidence="1 2">
    <name type="scientific">Bizionia arctica</name>
    <dbReference type="NCBI Taxonomy" id="1495645"/>
    <lineage>
        <taxon>Bacteria</taxon>
        <taxon>Pseudomonadati</taxon>
        <taxon>Bacteroidota</taxon>
        <taxon>Flavobacteriia</taxon>
        <taxon>Flavobacteriales</taxon>
        <taxon>Flavobacteriaceae</taxon>
        <taxon>Bizionia</taxon>
    </lineage>
</organism>
<sequence>MNNIFKPYYAVIFTSTQTEHIEGYSEMAIKMEALAKRQPGFIGLESARESLGITVSYWDSLEVIKNWKQESEHFFAQQKGRENWYSWYHVRICKVEREYQFLRK</sequence>
<keyword evidence="1" id="KW-0503">Monooxygenase</keyword>
<name>A0A917GCH8_9FLAO</name>
<dbReference type="InterPro" id="IPR011008">
    <property type="entry name" value="Dimeric_a/b-barrel"/>
</dbReference>
<proteinExistence type="predicted"/>
<keyword evidence="2" id="KW-1185">Reference proteome</keyword>
<comment type="caution">
    <text evidence="1">The sequence shown here is derived from an EMBL/GenBank/DDBJ whole genome shotgun (WGS) entry which is preliminary data.</text>
</comment>
<dbReference type="InterPro" id="IPR052936">
    <property type="entry name" value="Jasmonate_Hydroxylase-like"/>
</dbReference>
<dbReference type="Gene3D" id="3.30.70.100">
    <property type="match status" value="1"/>
</dbReference>
<evidence type="ECO:0000313" key="1">
    <source>
        <dbReference type="EMBL" id="GGG37489.1"/>
    </source>
</evidence>
<dbReference type="PANTHER" id="PTHR37811:SF2">
    <property type="entry name" value="ABM DOMAIN-CONTAINING PROTEIN"/>
    <property type="match status" value="1"/>
</dbReference>
<dbReference type="SUPFAM" id="SSF54909">
    <property type="entry name" value="Dimeric alpha+beta barrel"/>
    <property type="match status" value="1"/>
</dbReference>
<dbReference type="PANTHER" id="PTHR37811">
    <property type="entry name" value="BLL5343 PROTEIN"/>
    <property type="match status" value="1"/>
</dbReference>
<reference evidence="1" key="2">
    <citation type="submission" date="2020-09" db="EMBL/GenBank/DDBJ databases">
        <authorList>
            <person name="Sun Q."/>
            <person name="Zhou Y."/>
        </authorList>
    </citation>
    <scope>NUCLEOTIDE SEQUENCE</scope>
    <source>
        <strain evidence="1">CGMCC 1.12751</strain>
    </source>
</reference>
<dbReference type="RefSeq" id="WP_188461806.1">
    <property type="nucleotide sequence ID" value="NZ_BMFQ01000001.1"/>
</dbReference>
<gene>
    <name evidence="1" type="ORF">GCM10010976_06470</name>
</gene>
<dbReference type="Proteomes" id="UP000625976">
    <property type="component" value="Unassembled WGS sequence"/>
</dbReference>
<dbReference type="AlphaFoldDB" id="A0A917GCH8"/>
<keyword evidence="1" id="KW-0560">Oxidoreductase</keyword>
<evidence type="ECO:0000313" key="2">
    <source>
        <dbReference type="Proteomes" id="UP000625976"/>
    </source>
</evidence>
<dbReference type="GO" id="GO:0004497">
    <property type="term" value="F:monooxygenase activity"/>
    <property type="evidence" value="ECO:0007669"/>
    <property type="project" value="UniProtKB-KW"/>
</dbReference>
<dbReference type="EMBL" id="BMFQ01000001">
    <property type="protein sequence ID" value="GGG37489.1"/>
    <property type="molecule type" value="Genomic_DNA"/>
</dbReference>
<protein>
    <submittedName>
        <fullName evidence="1">Antibiotic biosynthesis monooxygenase</fullName>
    </submittedName>
</protein>
<accession>A0A917GCH8</accession>
<reference evidence="1" key="1">
    <citation type="journal article" date="2014" name="Int. J. Syst. Evol. Microbiol.">
        <title>Complete genome sequence of Corynebacterium casei LMG S-19264T (=DSM 44701T), isolated from a smear-ripened cheese.</title>
        <authorList>
            <consortium name="US DOE Joint Genome Institute (JGI-PGF)"/>
            <person name="Walter F."/>
            <person name="Albersmeier A."/>
            <person name="Kalinowski J."/>
            <person name="Ruckert C."/>
        </authorList>
    </citation>
    <scope>NUCLEOTIDE SEQUENCE</scope>
    <source>
        <strain evidence="1">CGMCC 1.12751</strain>
    </source>
</reference>